<dbReference type="InterPro" id="IPR024194">
    <property type="entry name" value="Ac/AlaTfrase_AlgI/DltB"/>
</dbReference>
<feature type="transmembrane region" description="Helical" evidence="10">
    <location>
        <begin position="122"/>
        <end position="143"/>
    </location>
</feature>
<dbReference type="PIRSF" id="PIRSF016636">
    <property type="entry name" value="AlgI_DltB"/>
    <property type="match status" value="1"/>
</dbReference>
<evidence type="ECO:0000256" key="4">
    <source>
        <dbReference type="ARBA" id="ARBA00022679"/>
    </source>
</evidence>
<keyword evidence="6 10" id="KW-1133">Transmembrane helix</keyword>
<dbReference type="RefSeq" id="WP_073306160.1">
    <property type="nucleotide sequence ID" value="NZ_FRAW01000047.1"/>
</dbReference>
<dbReference type="GO" id="GO:0042121">
    <property type="term" value="P:alginic acid biosynthetic process"/>
    <property type="evidence" value="ECO:0007669"/>
    <property type="project" value="InterPro"/>
</dbReference>
<dbReference type="GO" id="GO:0016746">
    <property type="term" value="F:acyltransferase activity"/>
    <property type="evidence" value="ECO:0007669"/>
    <property type="project" value="UniProtKB-KW"/>
</dbReference>
<dbReference type="EMBL" id="FRAW01000047">
    <property type="protein sequence ID" value="SHL20985.1"/>
    <property type="molecule type" value="Genomic_DNA"/>
</dbReference>
<dbReference type="PANTHER" id="PTHR13285:SF23">
    <property type="entry name" value="TEICHOIC ACID D-ALANYLTRANSFERASE"/>
    <property type="match status" value="1"/>
</dbReference>
<feature type="transmembrane region" description="Helical" evidence="10">
    <location>
        <begin position="6"/>
        <end position="24"/>
    </location>
</feature>
<sequence length="472" mass="54015">MVFSSQIFLFYFLPLFFAGYYFLLWRKAKHSTLNFFITVFSYIFYGWMEPRLVLLMFGTTLLNYVAGKWISAPGASSLKRNSSLTISILVNLGTLGFFKYYMFAMGGVNAVVQSLGGEPFTVLRVLLPVGISFYTFQAMSYTVDVWRGDAPPVKNFATFACYVSLFPQLVAGPIVRYNTVAEELDSRKHSWENWMRGMTYFCLGFAKKILIANQVGVIADRVFEADSPGILNAWWGSLAYMMQIYFDFSAYSDMAVGLGLMLGFHFPRNFNGPYRSGSISEFWSRWHISLTTWLKDYLYIPLGGNRVARWRVYLNLFLVMFASGVWHGAAMTFICWGLYHAFFMIVERVNGKRALYFKFPRLAQVLLTQVIVLFGWVLFRAADISSALKMWKSMLGLSAVNPADPILFAEVFTPTSVVFMLLALVYAFSPIRAFEWCQKISVPRLVTAFALFAFAVLALFTQTYNPFLYFQF</sequence>
<feature type="transmembrane region" description="Helical" evidence="10">
    <location>
        <begin position="441"/>
        <end position="460"/>
    </location>
</feature>
<keyword evidence="8 9" id="KW-0012">Acyltransferase</keyword>
<proteinExistence type="inferred from homology"/>
<feature type="transmembrane region" description="Helical" evidence="10">
    <location>
        <begin position="83"/>
        <end position="102"/>
    </location>
</feature>
<evidence type="ECO:0000256" key="7">
    <source>
        <dbReference type="ARBA" id="ARBA00023136"/>
    </source>
</evidence>
<evidence type="ECO:0000313" key="11">
    <source>
        <dbReference type="EMBL" id="SHL20985.1"/>
    </source>
</evidence>
<name>A0A1M6YS99_9BACT</name>
<feature type="transmembrane region" description="Helical" evidence="10">
    <location>
        <begin position="312"/>
        <end position="339"/>
    </location>
</feature>
<dbReference type="InterPro" id="IPR051085">
    <property type="entry name" value="MB_O-acyltransferase"/>
</dbReference>
<feature type="transmembrane region" description="Helical" evidence="10">
    <location>
        <begin position="359"/>
        <end position="379"/>
    </location>
</feature>
<evidence type="ECO:0000256" key="8">
    <source>
        <dbReference type="ARBA" id="ARBA00023315"/>
    </source>
</evidence>
<feature type="transmembrane region" description="Helical" evidence="10">
    <location>
        <begin position="244"/>
        <end position="266"/>
    </location>
</feature>
<evidence type="ECO:0000256" key="10">
    <source>
        <dbReference type="SAM" id="Phobius"/>
    </source>
</evidence>
<dbReference type="GO" id="GO:0005886">
    <property type="term" value="C:plasma membrane"/>
    <property type="evidence" value="ECO:0007669"/>
    <property type="project" value="UniProtKB-SubCell"/>
</dbReference>
<feature type="transmembrane region" description="Helical" evidence="10">
    <location>
        <begin position="31"/>
        <end position="48"/>
    </location>
</feature>
<keyword evidence="4 9" id="KW-0808">Transferase</keyword>
<keyword evidence="5 10" id="KW-0812">Transmembrane</keyword>
<organism evidence="11 12">
    <name type="scientific">Fibrobacter intestinalis</name>
    <dbReference type="NCBI Taxonomy" id="28122"/>
    <lineage>
        <taxon>Bacteria</taxon>
        <taxon>Pseudomonadati</taxon>
        <taxon>Fibrobacterota</taxon>
        <taxon>Fibrobacteria</taxon>
        <taxon>Fibrobacterales</taxon>
        <taxon>Fibrobacteraceae</taxon>
        <taxon>Fibrobacter</taxon>
    </lineage>
</organism>
<accession>A0A1M6YS99</accession>
<dbReference type="PIRSF" id="PIRSF500217">
    <property type="entry name" value="AlgI"/>
    <property type="match status" value="1"/>
</dbReference>
<keyword evidence="3 9" id="KW-1003">Cell membrane</keyword>
<dbReference type="AlphaFoldDB" id="A0A1M6YS99"/>
<dbReference type="Proteomes" id="UP000184275">
    <property type="component" value="Unassembled WGS sequence"/>
</dbReference>
<comment type="similarity">
    <text evidence="2 9">Belongs to the membrane-bound acyltransferase family.</text>
</comment>
<evidence type="ECO:0000256" key="9">
    <source>
        <dbReference type="PIRNR" id="PIRNR016636"/>
    </source>
</evidence>
<evidence type="ECO:0000256" key="5">
    <source>
        <dbReference type="ARBA" id="ARBA00022692"/>
    </source>
</evidence>
<gene>
    <name evidence="11" type="ORF">SAMN05720469_14712</name>
</gene>
<keyword evidence="12" id="KW-1185">Reference proteome</keyword>
<evidence type="ECO:0000256" key="3">
    <source>
        <dbReference type="ARBA" id="ARBA00022475"/>
    </source>
</evidence>
<feature type="transmembrane region" description="Helical" evidence="10">
    <location>
        <begin position="406"/>
        <end position="429"/>
    </location>
</feature>
<evidence type="ECO:0000256" key="6">
    <source>
        <dbReference type="ARBA" id="ARBA00022989"/>
    </source>
</evidence>
<dbReference type="InterPro" id="IPR028362">
    <property type="entry name" value="AlgI"/>
</dbReference>
<comment type="subcellular location">
    <subcellularLocation>
        <location evidence="1">Cell membrane</location>
        <topology evidence="1">Multi-pass membrane protein</topology>
    </subcellularLocation>
</comment>
<reference evidence="12" key="1">
    <citation type="submission" date="2016-11" db="EMBL/GenBank/DDBJ databases">
        <authorList>
            <person name="Varghese N."/>
            <person name="Submissions S."/>
        </authorList>
    </citation>
    <scope>NUCLEOTIDE SEQUENCE [LARGE SCALE GENOMIC DNA]</scope>
    <source>
        <strain evidence="12">UWOS</strain>
    </source>
</reference>
<dbReference type="PANTHER" id="PTHR13285">
    <property type="entry name" value="ACYLTRANSFERASE"/>
    <property type="match status" value="1"/>
</dbReference>
<evidence type="ECO:0000313" key="12">
    <source>
        <dbReference type="Proteomes" id="UP000184275"/>
    </source>
</evidence>
<evidence type="ECO:0000256" key="1">
    <source>
        <dbReference type="ARBA" id="ARBA00004651"/>
    </source>
</evidence>
<evidence type="ECO:0000256" key="2">
    <source>
        <dbReference type="ARBA" id="ARBA00010323"/>
    </source>
</evidence>
<keyword evidence="7 9" id="KW-0472">Membrane</keyword>
<dbReference type="Pfam" id="PF03062">
    <property type="entry name" value="MBOAT"/>
    <property type="match status" value="1"/>
</dbReference>
<protein>
    <submittedName>
        <fullName evidence="11">Alginate O-acetyltransferase complex protein AlgI</fullName>
    </submittedName>
</protein>
<dbReference type="InterPro" id="IPR004299">
    <property type="entry name" value="MBOAT_fam"/>
</dbReference>
<feature type="transmembrane region" description="Helical" evidence="10">
    <location>
        <begin position="54"/>
        <end position="71"/>
    </location>
</feature>